<dbReference type="EMBL" id="KK107558">
    <property type="protein sequence ID" value="EZA48947.1"/>
    <property type="molecule type" value="Genomic_DNA"/>
</dbReference>
<evidence type="ECO:0000313" key="1">
    <source>
        <dbReference type="EMBL" id="EZA48947.1"/>
    </source>
</evidence>
<accession>A0A026VYU4</accession>
<keyword evidence="2" id="KW-1185">Reference proteome</keyword>
<name>A0A026VYU4_OOCBI</name>
<proteinExistence type="predicted"/>
<sequence>MAVAVGRMSLRRRRTRTRRRRRGARFVLVERRATRFASVTRGRRLHLQRARKNRISPPMNKITVLCFSRISEQGKGNASRSHLFLDRCGDETLASVASLAFAVVRLYARTQNTSVNAAIDSTSTTTTTTTTTTTATTTTITTTTTTARTTAAAAAAAAAAVAATTTTATTTTRTVTIAPRCRASFLDVVRGVFVRRPR</sequence>
<protein>
    <submittedName>
        <fullName evidence="1">Uncharacterized protein</fullName>
    </submittedName>
</protein>
<organism evidence="1 2">
    <name type="scientific">Ooceraea biroi</name>
    <name type="common">Clonal raider ant</name>
    <name type="synonym">Cerapachys biroi</name>
    <dbReference type="NCBI Taxonomy" id="2015173"/>
    <lineage>
        <taxon>Eukaryota</taxon>
        <taxon>Metazoa</taxon>
        <taxon>Ecdysozoa</taxon>
        <taxon>Arthropoda</taxon>
        <taxon>Hexapoda</taxon>
        <taxon>Insecta</taxon>
        <taxon>Pterygota</taxon>
        <taxon>Neoptera</taxon>
        <taxon>Endopterygota</taxon>
        <taxon>Hymenoptera</taxon>
        <taxon>Apocrita</taxon>
        <taxon>Aculeata</taxon>
        <taxon>Formicoidea</taxon>
        <taxon>Formicidae</taxon>
        <taxon>Dorylinae</taxon>
        <taxon>Ooceraea</taxon>
    </lineage>
</organism>
<dbReference type="Proteomes" id="UP000053097">
    <property type="component" value="Unassembled WGS sequence"/>
</dbReference>
<reference evidence="1 2" key="1">
    <citation type="journal article" date="2014" name="Curr. Biol.">
        <title>The genome of the clonal raider ant Cerapachys biroi.</title>
        <authorList>
            <person name="Oxley P.R."/>
            <person name="Ji L."/>
            <person name="Fetter-Pruneda I."/>
            <person name="McKenzie S.K."/>
            <person name="Li C."/>
            <person name="Hu H."/>
            <person name="Zhang G."/>
            <person name="Kronauer D.J."/>
        </authorList>
    </citation>
    <scope>NUCLEOTIDE SEQUENCE [LARGE SCALE GENOMIC DNA]</scope>
</reference>
<dbReference type="AlphaFoldDB" id="A0A026VYU4"/>
<gene>
    <name evidence="1" type="ORF">X777_12393</name>
</gene>
<evidence type="ECO:0000313" key="2">
    <source>
        <dbReference type="Proteomes" id="UP000053097"/>
    </source>
</evidence>